<evidence type="ECO:0000313" key="1">
    <source>
        <dbReference type="EMBL" id="KAI5674075.1"/>
    </source>
</evidence>
<keyword evidence="2" id="KW-1185">Reference proteome</keyword>
<proteinExistence type="predicted"/>
<gene>
    <name evidence="1" type="ORF">M9H77_14439</name>
</gene>
<organism evidence="1 2">
    <name type="scientific">Catharanthus roseus</name>
    <name type="common">Madagascar periwinkle</name>
    <name type="synonym">Vinca rosea</name>
    <dbReference type="NCBI Taxonomy" id="4058"/>
    <lineage>
        <taxon>Eukaryota</taxon>
        <taxon>Viridiplantae</taxon>
        <taxon>Streptophyta</taxon>
        <taxon>Embryophyta</taxon>
        <taxon>Tracheophyta</taxon>
        <taxon>Spermatophyta</taxon>
        <taxon>Magnoliopsida</taxon>
        <taxon>eudicotyledons</taxon>
        <taxon>Gunneridae</taxon>
        <taxon>Pentapetalae</taxon>
        <taxon>asterids</taxon>
        <taxon>lamiids</taxon>
        <taxon>Gentianales</taxon>
        <taxon>Apocynaceae</taxon>
        <taxon>Rauvolfioideae</taxon>
        <taxon>Vinceae</taxon>
        <taxon>Catharanthinae</taxon>
        <taxon>Catharanthus</taxon>
    </lineage>
</organism>
<comment type="caution">
    <text evidence="1">The sequence shown here is derived from an EMBL/GenBank/DDBJ whole genome shotgun (WGS) entry which is preliminary data.</text>
</comment>
<accession>A0ACC0BN24</accession>
<evidence type="ECO:0000313" key="2">
    <source>
        <dbReference type="Proteomes" id="UP001060085"/>
    </source>
</evidence>
<sequence>MRDLMGDIQKDGKQPPWIKERHWQAMLDYWKSTGFLTLSQQNKKNRNEGRGEGDPRNTQQAILVEKFSKSKELEELHKHHLGRRRCRFYLRRLLEEILRGGRKAEKEAVAMGTAVPDNLAHMAIVAGGADVSMELDWRLSI</sequence>
<protein>
    <submittedName>
        <fullName evidence="1">Uncharacterized protein</fullName>
    </submittedName>
</protein>
<name>A0ACC0BN24_CATRO</name>
<dbReference type="EMBL" id="CM044703">
    <property type="protein sequence ID" value="KAI5674075.1"/>
    <property type="molecule type" value="Genomic_DNA"/>
</dbReference>
<reference evidence="2" key="1">
    <citation type="journal article" date="2023" name="Nat. Plants">
        <title>Single-cell RNA sequencing provides a high-resolution roadmap for understanding the multicellular compartmentation of specialized metabolism.</title>
        <authorList>
            <person name="Sun S."/>
            <person name="Shen X."/>
            <person name="Li Y."/>
            <person name="Li Y."/>
            <person name="Wang S."/>
            <person name="Li R."/>
            <person name="Zhang H."/>
            <person name="Shen G."/>
            <person name="Guo B."/>
            <person name="Wei J."/>
            <person name="Xu J."/>
            <person name="St-Pierre B."/>
            <person name="Chen S."/>
            <person name="Sun C."/>
        </authorList>
    </citation>
    <scope>NUCLEOTIDE SEQUENCE [LARGE SCALE GENOMIC DNA]</scope>
</reference>
<dbReference type="Proteomes" id="UP001060085">
    <property type="component" value="Linkage Group LG03"/>
</dbReference>